<accession>A0A6B0UQN0</accession>
<evidence type="ECO:0000313" key="3">
    <source>
        <dbReference type="EMBL" id="MXU91814.1"/>
    </source>
</evidence>
<protein>
    <submittedName>
        <fullName evidence="3">Putative secreted protein</fullName>
    </submittedName>
</protein>
<name>A0A6B0UQN0_IXORI</name>
<proteinExistence type="predicted"/>
<dbReference type="EMBL" id="GIFC01009731">
    <property type="protein sequence ID" value="MXU91814.1"/>
    <property type="molecule type" value="Transcribed_RNA"/>
</dbReference>
<sequence length="126" mass="13051">MLPKAPCAPWLFRTGWLFSFPLTTIAVMASTSSRTPTGVPGSALLRTPLSSGGDAFWIVFLADGALPAWSGKEAPSPGDAGATPPSARLSSSNKRSSRLLSGNSRAVSSAIRDDARLLCSEDTSSP</sequence>
<feature type="signal peptide" evidence="2">
    <location>
        <begin position="1"/>
        <end position="26"/>
    </location>
</feature>
<dbReference type="AlphaFoldDB" id="A0A6B0UQN0"/>
<feature type="compositionally biased region" description="Low complexity" evidence="1">
    <location>
        <begin position="86"/>
        <end position="106"/>
    </location>
</feature>
<evidence type="ECO:0000256" key="2">
    <source>
        <dbReference type="SAM" id="SignalP"/>
    </source>
</evidence>
<feature type="chain" id="PRO_5025534400" evidence="2">
    <location>
        <begin position="27"/>
        <end position="126"/>
    </location>
</feature>
<feature type="region of interest" description="Disordered" evidence="1">
    <location>
        <begin position="71"/>
        <end position="108"/>
    </location>
</feature>
<reference evidence="3" key="1">
    <citation type="submission" date="2019-12" db="EMBL/GenBank/DDBJ databases">
        <title>An insight into the sialome of adult female Ixodes ricinus ticks feeding for 6 days.</title>
        <authorList>
            <person name="Perner J."/>
            <person name="Ribeiro J.M.C."/>
        </authorList>
    </citation>
    <scope>NUCLEOTIDE SEQUENCE</scope>
    <source>
        <strain evidence="3">Semi-engorged</strain>
        <tissue evidence="3">Salivary glands</tissue>
    </source>
</reference>
<organism evidence="3">
    <name type="scientific">Ixodes ricinus</name>
    <name type="common">Common tick</name>
    <name type="synonym">Acarus ricinus</name>
    <dbReference type="NCBI Taxonomy" id="34613"/>
    <lineage>
        <taxon>Eukaryota</taxon>
        <taxon>Metazoa</taxon>
        <taxon>Ecdysozoa</taxon>
        <taxon>Arthropoda</taxon>
        <taxon>Chelicerata</taxon>
        <taxon>Arachnida</taxon>
        <taxon>Acari</taxon>
        <taxon>Parasitiformes</taxon>
        <taxon>Ixodida</taxon>
        <taxon>Ixodoidea</taxon>
        <taxon>Ixodidae</taxon>
        <taxon>Ixodinae</taxon>
        <taxon>Ixodes</taxon>
    </lineage>
</organism>
<keyword evidence="2" id="KW-0732">Signal</keyword>
<evidence type="ECO:0000256" key="1">
    <source>
        <dbReference type="SAM" id="MobiDB-lite"/>
    </source>
</evidence>